<dbReference type="RefSeq" id="WP_078921749.1">
    <property type="nucleotide sequence ID" value="NZ_FUYB01000004.1"/>
</dbReference>
<gene>
    <name evidence="8" type="ORF">SAMN02745130_01279</name>
</gene>
<dbReference type="GO" id="GO:0005829">
    <property type="term" value="C:cytosol"/>
    <property type="evidence" value="ECO:0007669"/>
    <property type="project" value="TreeGrafter"/>
</dbReference>
<accession>A0A1T4W9H9</accession>
<evidence type="ECO:0000256" key="5">
    <source>
        <dbReference type="ARBA" id="ARBA00023239"/>
    </source>
</evidence>
<feature type="modified residue" description="N6-(pyridoxal phosphate)lysine" evidence="6">
    <location>
        <position position="217"/>
    </location>
</feature>
<organism evidence="8 9">
    <name type="scientific">Thiothrix eikelboomii</name>
    <dbReference type="NCBI Taxonomy" id="92487"/>
    <lineage>
        <taxon>Bacteria</taxon>
        <taxon>Pseudomonadati</taxon>
        <taxon>Pseudomonadota</taxon>
        <taxon>Gammaproteobacteria</taxon>
        <taxon>Thiotrichales</taxon>
        <taxon>Thiotrichaceae</taxon>
        <taxon>Thiothrix</taxon>
    </lineage>
</organism>
<dbReference type="InterPro" id="IPR015421">
    <property type="entry name" value="PyrdxlP-dep_Trfase_major"/>
</dbReference>
<protein>
    <submittedName>
        <fullName evidence="8">L-threonine aldolase</fullName>
    </submittedName>
</protein>
<dbReference type="Pfam" id="PF01212">
    <property type="entry name" value="Beta_elim_lyase"/>
    <property type="match status" value="1"/>
</dbReference>
<name>A0A1T4W9H9_9GAMM</name>
<evidence type="ECO:0000256" key="3">
    <source>
        <dbReference type="ARBA" id="ARBA00011881"/>
    </source>
</evidence>
<dbReference type="Gene3D" id="3.40.640.10">
    <property type="entry name" value="Type I PLP-dependent aspartate aminotransferase-like (Major domain)"/>
    <property type="match status" value="1"/>
</dbReference>
<reference evidence="8 9" key="1">
    <citation type="submission" date="2017-02" db="EMBL/GenBank/DDBJ databases">
        <authorList>
            <person name="Peterson S.W."/>
        </authorList>
    </citation>
    <scope>NUCLEOTIDE SEQUENCE [LARGE SCALE GENOMIC DNA]</scope>
    <source>
        <strain evidence="8 9">ATCC 49788</strain>
    </source>
</reference>
<dbReference type="SUPFAM" id="SSF53383">
    <property type="entry name" value="PLP-dependent transferases"/>
    <property type="match status" value="1"/>
</dbReference>
<dbReference type="OrthoDB" id="9774495at2"/>
<dbReference type="InterPro" id="IPR001597">
    <property type="entry name" value="ArAA_b-elim_lyase/Thr_aldolase"/>
</dbReference>
<evidence type="ECO:0000313" key="9">
    <source>
        <dbReference type="Proteomes" id="UP000190460"/>
    </source>
</evidence>
<keyword evidence="9" id="KW-1185">Reference proteome</keyword>
<proteinExistence type="inferred from homology"/>
<keyword evidence="5" id="KW-0456">Lyase</keyword>
<dbReference type="GO" id="GO:0008732">
    <property type="term" value="F:L-allo-threonine aldolase activity"/>
    <property type="evidence" value="ECO:0007669"/>
    <property type="project" value="TreeGrafter"/>
</dbReference>
<dbReference type="AlphaFoldDB" id="A0A1T4W9H9"/>
<keyword evidence="4" id="KW-0663">Pyridoxal phosphate</keyword>
<evidence type="ECO:0000256" key="6">
    <source>
        <dbReference type="PIRSR" id="PIRSR017617-1"/>
    </source>
</evidence>
<comment type="cofactor">
    <cofactor evidence="1">
        <name>pyridoxal 5'-phosphate</name>
        <dbReference type="ChEBI" id="CHEBI:597326"/>
    </cofactor>
</comment>
<dbReference type="GO" id="GO:0006567">
    <property type="term" value="P:L-threonine catabolic process"/>
    <property type="evidence" value="ECO:0007669"/>
    <property type="project" value="TreeGrafter"/>
</dbReference>
<dbReference type="InterPro" id="IPR023603">
    <property type="entry name" value="Low_specificity_L-TA-like"/>
</dbReference>
<evidence type="ECO:0000313" key="8">
    <source>
        <dbReference type="EMBL" id="SKA73779.1"/>
    </source>
</evidence>
<dbReference type="EMBL" id="FUYB01000004">
    <property type="protein sequence ID" value="SKA73779.1"/>
    <property type="molecule type" value="Genomic_DNA"/>
</dbReference>
<dbReference type="NCBIfam" id="NF041359">
    <property type="entry name" value="GntG_guanitoxin"/>
    <property type="match status" value="1"/>
</dbReference>
<dbReference type="NCBIfam" id="NF007825">
    <property type="entry name" value="PRK10534.1"/>
    <property type="match status" value="1"/>
</dbReference>
<dbReference type="GO" id="GO:0006545">
    <property type="term" value="P:glycine biosynthetic process"/>
    <property type="evidence" value="ECO:0007669"/>
    <property type="project" value="TreeGrafter"/>
</dbReference>
<dbReference type="Gene3D" id="3.90.1150.10">
    <property type="entry name" value="Aspartate Aminotransferase, domain 1"/>
    <property type="match status" value="1"/>
</dbReference>
<evidence type="ECO:0000256" key="2">
    <source>
        <dbReference type="ARBA" id="ARBA00006966"/>
    </source>
</evidence>
<evidence type="ECO:0000256" key="4">
    <source>
        <dbReference type="ARBA" id="ARBA00022898"/>
    </source>
</evidence>
<dbReference type="InterPro" id="IPR015424">
    <property type="entry name" value="PyrdxlP-dep_Trfase"/>
</dbReference>
<comment type="subunit">
    <text evidence="3">Homotetramer.</text>
</comment>
<dbReference type="InterPro" id="IPR015422">
    <property type="entry name" value="PyrdxlP-dep_Trfase_small"/>
</dbReference>
<feature type="domain" description="Aromatic amino acid beta-eliminating lyase/threonine aldolase" evidence="7">
    <location>
        <begin position="23"/>
        <end position="303"/>
    </location>
</feature>
<sequence>MSQYAASPKVDPNTQGLPKRMIDLRSDTVTQPTAAMKQAMIEAPLGDDVYEEDPTVKALEQRLANLLQKEAALFFPSGTQSNLAALLCHCQRGEEVIVGEKYHTFLHEARGASVLGGIAMHPLPTSKLGQIQIADLLAAIKPDDIHDPISKLLALENTVAGCVQDQAHLTALAEAAHAHGLSVHLDGARFFNAVVKQQRAAAELAAPMDSVSICLSKGLGTPAGSVLVGSEKFIRYAKRQRKILGGGMRQTGMLAAAGLYALDHNIERLAEDHEHTRQIAEALAELPELEVDQERLQTNMFFIKPRPADHAPLQQFMAEQGVRIGWQQPWMRCVLHLGVSAQEVEQIIALFKRYYQASRT</sequence>
<dbReference type="PIRSF" id="PIRSF017617">
    <property type="entry name" value="Thr_aldolase"/>
    <property type="match status" value="1"/>
</dbReference>
<evidence type="ECO:0000256" key="1">
    <source>
        <dbReference type="ARBA" id="ARBA00001933"/>
    </source>
</evidence>
<dbReference type="FunFam" id="3.40.640.10:FF:000030">
    <property type="entry name" value="Low-specificity L-threonine aldolase"/>
    <property type="match status" value="1"/>
</dbReference>
<evidence type="ECO:0000259" key="7">
    <source>
        <dbReference type="Pfam" id="PF01212"/>
    </source>
</evidence>
<dbReference type="Proteomes" id="UP000190460">
    <property type="component" value="Unassembled WGS sequence"/>
</dbReference>
<dbReference type="PANTHER" id="PTHR48097:SF9">
    <property type="entry name" value="L-THREONINE ALDOLASE"/>
    <property type="match status" value="1"/>
</dbReference>
<dbReference type="STRING" id="92487.SAMN02745130_01279"/>
<comment type="similarity">
    <text evidence="2">Belongs to the threonine aldolase family.</text>
</comment>
<dbReference type="PANTHER" id="PTHR48097">
    <property type="entry name" value="L-THREONINE ALDOLASE-RELATED"/>
    <property type="match status" value="1"/>
</dbReference>